<dbReference type="EMBL" id="QOUW02000030">
    <property type="protein sequence ID" value="RIW13486.1"/>
    <property type="molecule type" value="Genomic_DNA"/>
</dbReference>
<keyword evidence="1 2" id="KW-0732">Signal</keyword>
<name>A0A8B3DGK8_VIBHA</name>
<evidence type="ECO:0000313" key="5">
    <source>
        <dbReference type="Proteomes" id="UP000253437"/>
    </source>
</evidence>
<dbReference type="SUPFAM" id="SSF56925">
    <property type="entry name" value="OMPA-like"/>
    <property type="match status" value="1"/>
</dbReference>
<evidence type="ECO:0000256" key="2">
    <source>
        <dbReference type="SAM" id="SignalP"/>
    </source>
</evidence>
<reference evidence="4 5" key="1">
    <citation type="submission" date="2018-08" db="EMBL/GenBank/DDBJ databases">
        <title>Vibrio harveyi strains pathogenic to white snook Centropomus viridis Lockington (1877) and potential probiotic bacteria.</title>
        <authorList>
            <person name="Soto-Rodriguez S."/>
            <person name="Gomez-Gil B."/>
            <person name="Lozano-Olvera R."/>
        </authorList>
    </citation>
    <scope>NUCLEOTIDE SEQUENCE [LARGE SCALE GENOMIC DNA]</scope>
    <source>
        <strain evidence="4 5">CAIM 1508</strain>
    </source>
</reference>
<feature type="signal peptide" evidence="2">
    <location>
        <begin position="1"/>
        <end position="20"/>
    </location>
</feature>
<dbReference type="RefSeq" id="WP_017191087.1">
    <property type="nucleotide sequence ID" value="NZ_BGNF01000021.1"/>
</dbReference>
<dbReference type="InterPro" id="IPR011250">
    <property type="entry name" value="OMP/PagP_B-barrel"/>
</dbReference>
<dbReference type="Proteomes" id="UP000253437">
    <property type="component" value="Unassembled WGS sequence"/>
</dbReference>
<feature type="domain" description="Outer membrane protein beta-barrel" evidence="3">
    <location>
        <begin position="7"/>
        <end position="183"/>
    </location>
</feature>
<protein>
    <submittedName>
        <fullName evidence="4">Porin family protein</fullName>
    </submittedName>
</protein>
<feature type="chain" id="PRO_5032454538" evidence="2">
    <location>
        <begin position="21"/>
        <end position="183"/>
    </location>
</feature>
<dbReference type="Pfam" id="PF13505">
    <property type="entry name" value="OMP_b-brl"/>
    <property type="match status" value="1"/>
</dbReference>
<evidence type="ECO:0000313" key="4">
    <source>
        <dbReference type="EMBL" id="RIW13486.1"/>
    </source>
</evidence>
<dbReference type="InterPro" id="IPR027385">
    <property type="entry name" value="Beta-barrel_OMP"/>
</dbReference>
<proteinExistence type="predicted"/>
<accession>A0A8B3DGK8</accession>
<evidence type="ECO:0000259" key="3">
    <source>
        <dbReference type="Pfam" id="PF13505"/>
    </source>
</evidence>
<evidence type="ECO:0000256" key="1">
    <source>
        <dbReference type="ARBA" id="ARBA00022729"/>
    </source>
</evidence>
<dbReference type="Gene3D" id="2.40.160.20">
    <property type="match status" value="1"/>
</dbReference>
<dbReference type="AlphaFoldDB" id="A0A8B3DGK8"/>
<gene>
    <name evidence="4" type="ORF">DS957_011015</name>
</gene>
<organism evidence="4 5">
    <name type="scientific">Vibrio harveyi</name>
    <name type="common">Beneckea harveyi</name>
    <dbReference type="NCBI Taxonomy" id="669"/>
    <lineage>
        <taxon>Bacteria</taxon>
        <taxon>Pseudomonadati</taxon>
        <taxon>Pseudomonadota</taxon>
        <taxon>Gammaproteobacteria</taxon>
        <taxon>Vibrionales</taxon>
        <taxon>Vibrionaceae</taxon>
        <taxon>Vibrio</taxon>
    </lineage>
</organism>
<sequence>MRYSFIAVLVLSTFSLSANATTNKHIIGTNMGYGGVNYDAPTSKESGDMFLGEIYYRYMPMHNFGIEAGYKGAFDGIGSAIVSQISQISDTSFSGPRMSGYASYPLGSGFELYGKAGVTYYTLEYTYKVNNQTKNIDHASIGGEAAGGISWSYKYFGLNAEYVYSKNSDFDSSGLMFGAQLRF</sequence>
<comment type="caution">
    <text evidence="4">The sequence shown here is derived from an EMBL/GenBank/DDBJ whole genome shotgun (WGS) entry which is preliminary data.</text>
</comment>